<evidence type="ECO:0000313" key="4">
    <source>
        <dbReference type="Proteomes" id="UP000664534"/>
    </source>
</evidence>
<dbReference type="Proteomes" id="UP000664534">
    <property type="component" value="Unassembled WGS sequence"/>
</dbReference>
<accession>A0A8H3IS82</accession>
<feature type="region of interest" description="Disordered" evidence="1">
    <location>
        <begin position="99"/>
        <end position="137"/>
    </location>
</feature>
<feature type="compositionally biased region" description="Low complexity" evidence="1">
    <location>
        <begin position="155"/>
        <end position="173"/>
    </location>
</feature>
<evidence type="ECO:0000256" key="1">
    <source>
        <dbReference type="SAM" id="MobiDB-lite"/>
    </source>
</evidence>
<dbReference type="OrthoDB" id="5506263at2759"/>
<reference evidence="3" key="1">
    <citation type="submission" date="2021-03" db="EMBL/GenBank/DDBJ databases">
        <authorList>
            <person name="Tagirdzhanova G."/>
        </authorList>
    </citation>
    <scope>NUCLEOTIDE SEQUENCE</scope>
</reference>
<feature type="compositionally biased region" description="Acidic residues" evidence="1">
    <location>
        <begin position="413"/>
        <end position="422"/>
    </location>
</feature>
<proteinExistence type="predicted"/>
<keyword evidence="4" id="KW-1185">Reference proteome</keyword>
<evidence type="ECO:0000313" key="3">
    <source>
        <dbReference type="EMBL" id="CAF9924084.1"/>
    </source>
</evidence>
<protein>
    <submittedName>
        <fullName evidence="3">Uncharacterized protein</fullName>
    </submittedName>
</protein>
<sequence>MDLVGISLLLSLALLTLPIAHAIPSPTSQKGSEATIKIANEIFVVDPTNIVLDSTTIQAGAAGVSVDGQIVSADAAYDLYVDGSEILAGQAGVPITSSGATTSGTTNSGNSSLSPWSTGSTSSASNNAGSVTTSGLPSGTVSTSLDLSLTTTFPKVSAPSSLPTSSSTHTGPSQPYIVSLAATPSSYSSSSRIGSTANVSPVSQASKSISAASFSLSASGNSSRIMSSSTLINNSTGSNTLSVASTRSQSVSFKSWKTSSRVSSGLAISVTTSSGALILGSTTQPSTITPRPSLATSAIFWNPTGSAASSQGILLVGAIFEITDEAKTLSAILEDEGPKESFLFEDLKPPDPPPSYEDSCLHGASIFDILEDLGCLKSGFEEVISLLEAEPPDVPEIQTVFGNLGDLANNLKEEEDDDDDDDQTRTDENPTKTQTSAAKSSSIPSSSTVSASSRMSSGTPKSSISITSGTLTIASSRLSSSRFTTASSTLSSSSALFSTALAGLDMSPIFDYGPSDPDVSDEDALAFFGDLLSSAMGIGSGLSGFATSTTANKTVLTTTSQRPPATSATTEKSSRTTLPALESATASKSSESIISIIPSKGPTVTSEKSAAVKATTSRALSTSSAGRGGHTTSSIISSTPVTTTMPVPVTTDPPIATHSALDVGGLKCTQLFVPTSQFKFLLLH</sequence>
<feature type="chain" id="PRO_5034416193" evidence="2">
    <location>
        <begin position="23"/>
        <end position="684"/>
    </location>
</feature>
<feature type="region of interest" description="Disordered" evidence="1">
    <location>
        <begin position="411"/>
        <end position="466"/>
    </location>
</feature>
<gene>
    <name evidence="3" type="ORF">IMSHALPRED_006093</name>
</gene>
<feature type="region of interest" description="Disordered" evidence="1">
    <location>
        <begin position="554"/>
        <end position="576"/>
    </location>
</feature>
<keyword evidence="2" id="KW-0732">Signal</keyword>
<name>A0A8H3IS82_9LECA</name>
<feature type="region of interest" description="Disordered" evidence="1">
    <location>
        <begin position="155"/>
        <end position="174"/>
    </location>
</feature>
<dbReference type="AlphaFoldDB" id="A0A8H3IS82"/>
<feature type="region of interest" description="Disordered" evidence="1">
    <location>
        <begin position="617"/>
        <end position="646"/>
    </location>
</feature>
<dbReference type="EMBL" id="CAJPDT010000035">
    <property type="protein sequence ID" value="CAF9924084.1"/>
    <property type="molecule type" value="Genomic_DNA"/>
</dbReference>
<organism evidence="3 4">
    <name type="scientific">Imshaugia aleurites</name>
    <dbReference type="NCBI Taxonomy" id="172621"/>
    <lineage>
        <taxon>Eukaryota</taxon>
        <taxon>Fungi</taxon>
        <taxon>Dikarya</taxon>
        <taxon>Ascomycota</taxon>
        <taxon>Pezizomycotina</taxon>
        <taxon>Lecanoromycetes</taxon>
        <taxon>OSLEUM clade</taxon>
        <taxon>Lecanoromycetidae</taxon>
        <taxon>Lecanorales</taxon>
        <taxon>Lecanorineae</taxon>
        <taxon>Parmeliaceae</taxon>
        <taxon>Imshaugia</taxon>
    </lineage>
</organism>
<feature type="compositionally biased region" description="Low complexity" evidence="1">
    <location>
        <begin position="431"/>
        <end position="466"/>
    </location>
</feature>
<evidence type="ECO:0000256" key="2">
    <source>
        <dbReference type="SAM" id="SignalP"/>
    </source>
</evidence>
<feature type="signal peptide" evidence="2">
    <location>
        <begin position="1"/>
        <end position="22"/>
    </location>
</feature>
<comment type="caution">
    <text evidence="3">The sequence shown here is derived from an EMBL/GenBank/DDBJ whole genome shotgun (WGS) entry which is preliminary data.</text>
</comment>